<evidence type="ECO:0000313" key="1">
    <source>
        <dbReference type="EMBL" id="TVU25264.1"/>
    </source>
</evidence>
<dbReference type="Proteomes" id="UP000324897">
    <property type="component" value="Chromosome 2"/>
</dbReference>
<keyword evidence="2" id="KW-1185">Reference proteome</keyword>
<reference evidence="1 2" key="1">
    <citation type="journal article" date="2019" name="Sci. Rep.">
        <title>A high-quality genome of Eragrostis curvula grass provides insights into Poaceae evolution and supports new strategies to enhance forage quality.</title>
        <authorList>
            <person name="Carballo J."/>
            <person name="Santos B.A.C.M."/>
            <person name="Zappacosta D."/>
            <person name="Garbus I."/>
            <person name="Selva J.P."/>
            <person name="Gallo C.A."/>
            <person name="Diaz A."/>
            <person name="Albertini E."/>
            <person name="Caccamo M."/>
            <person name="Echenique V."/>
        </authorList>
    </citation>
    <scope>NUCLEOTIDE SEQUENCE [LARGE SCALE GENOMIC DNA]</scope>
    <source>
        <strain evidence="2">cv. Victoria</strain>
        <tissue evidence="1">Leaf</tissue>
    </source>
</reference>
<protein>
    <submittedName>
        <fullName evidence="1">Uncharacterized protein</fullName>
    </submittedName>
</protein>
<sequence length="85" mass="9864">MVIDKATVLLSPTKLDSEKDEYRNRIHKQTSLRSYISKNLDAPTSLPRKPHAAIVLNRFKRRHSIFRIKSLRCLSSNSKKTTEVK</sequence>
<gene>
    <name evidence="1" type="ORF">EJB05_27755</name>
</gene>
<proteinExistence type="predicted"/>
<comment type="caution">
    <text evidence="1">The sequence shown here is derived from an EMBL/GenBank/DDBJ whole genome shotgun (WGS) entry which is preliminary data.</text>
</comment>
<organism evidence="1 2">
    <name type="scientific">Eragrostis curvula</name>
    <name type="common">weeping love grass</name>
    <dbReference type="NCBI Taxonomy" id="38414"/>
    <lineage>
        <taxon>Eukaryota</taxon>
        <taxon>Viridiplantae</taxon>
        <taxon>Streptophyta</taxon>
        <taxon>Embryophyta</taxon>
        <taxon>Tracheophyta</taxon>
        <taxon>Spermatophyta</taxon>
        <taxon>Magnoliopsida</taxon>
        <taxon>Liliopsida</taxon>
        <taxon>Poales</taxon>
        <taxon>Poaceae</taxon>
        <taxon>PACMAD clade</taxon>
        <taxon>Chloridoideae</taxon>
        <taxon>Eragrostideae</taxon>
        <taxon>Eragrostidinae</taxon>
        <taxon>Eragrostis</taxon>
    </lineage>
</organism>
<dbReference type="EMBL" id="RWGY01000013">
    <property type="protein sequence ID" value="TVU25264.1"/>
    <property type="molecule type" value="Genomic_DNA"/>
</dbReference>
<name>A0A5J9UPC9_9POAL</name>
<dbReference type="Gramene" id="TVU25264">
    <property type="protein sequence ID" value="TVU25264"/>
    <property type="gene ID" value="EJB05_27755"/>
</dbReference>
<evidence type="ECO:0000313" key="2">
    <source>
        <dbReference type="Proteomes" id="UP000324897"/>
    </source>
</evidence>
<dbReference type="AlphaFoldDB" id="A0A5J9UPC9"/>
<accession>A0A5J9UPC9</accession>